<sequence length="421" mass="46133">MSKAFSAPGKALLAGGYLVLDPNYGAYVTALSSRMHAVIESSENVTEDYSTLHVLSPQFKEGDWKYRVKGQEIEEVNGKNNQFLEATLKTVLAYTEPSNKFHSRVTIFSDSGYHSQNNTTKKVSGNGKRLFLFHELPITDVPKTGLGSSAGLVSVVTAALMSYFEPGSEMATDRLHNLAQIAHCLAQKKIGSGFDVAAAVYGSIKYRRFQPSVVNDVLAVLDTDTIHFPRAVKSVVKKEWEFEHVKCSLPPGVRLLMGDIEGGSETPKMVAKVLQWRKDNPIESKQIYDHLNKANNDFIDALERLNKVQNEDALSSLSKALGEIRHGLKQMTEKAKVPIEPPVQTQLLDRIDQLDGCLGGVVPGAGGFDAIAVVVLASKIDAIKQATADAPEVYNNVHWVDLHEEADGLKLENVEDYVGLV</sequence>
<dbReference type="GO" id="GO:0006696">
    <property type="term" value="P:ergosterol biosynthetic process"/>
    <property type="evidence" value="ECO:0007669"/>
    <property type="project" value="EnsemblFungi"/>
</dbReference>
<evidence type="ECO:0000256" key="5">
    <source>
        <dbReference type="ARBA" id="ARBA00022679"/>
    </source>
</evidence>
<keyword evidence="6" id="KW-0547">Nucleotide-binding</keyword>
<evidence type="ECO:0000256" key="12">
    <source>
        <dbReference type="ARBA" id="ARBA00029326"/>
    </source>
</evidence>
<name>A0A8X7NK85_CANPA</name>
<dbReference type="EC" id="2.7.4.2" evidence="3 13"/>
<dbReference type="InterPro" id="IPR013750">
    <property type="entry name" value="GHMP_kinase_C_dom"/>
</dbReference>
<comment type="caution">
    <text evidence="16">The sequence shown here is derived from an EMBL/GenBank/DDBJ whole genome shotgun (WGS) entry which is preliminary data.</text>
</comment>
<dbReference type="InterPro" id="IPR014721">
    <property type="entry name" value="Ribsml_uS5_D2-typ_fold_subgr"/>
</dbReference>
<keyword evidence="10 13" id="KW-0443">Lipid metabolism</keyword>
<accession>A0A8X7NK85</accession>
<dbReference type="AlphaFoldDB" id="A0A8X7NK85"/>
<evidence type="ECO:0000256" key="7">
    <source>
        <dbReference type="ARBA" id="ARBA00022777"/>
    </source>
</evidence>
<evidence type="ECO:0000256" key="1">
    <source>
        <dbReference type="ARBA" id="ARBA00005017"/>
    </source>
</evidence>
<keyword evidence="8" id="KW-0067">ATP-binding</keyword>
<dbReference type="InterPro" id="IPR006204">
    <property type="entry name" value="GHMP_kinase_N_dom"/>
</dbReference>
<keyword evidence="9 13" id="KW-0752">Steroid biosynthesis</keyword>
<keyword evidence="5 13" id="KW-0808">Transferase</keyword>
<dbReference type="GO" id="GO:0019287">
    <property type="term" value="P:isopentenyl diphosphate biosynthetic process, mevalonate pathway"/>
    <property type="evidence" value="ECO:0007669"/>
    <property type="project" value="UniProtKB-UniRule"/>
</dbReference>
<keyword evidence="4 13" id="KW-0444">Lipid biosynthesis</keyword>
<evidence type="ECO:0000313" key="17">
    <source>
        <dbReference type="Proteomes" id="UP000590412"/>
    </source>
</evidence>
<dbReference type="Pfam" id="PF00288">
    <property type="entry name" value="GHMP_kinases_N"/>
    <property type="match status" value="1"/>
</dbReference>
<dbReference type="InterPro" id="IPR035102">
    <property type="entry name" value="Phosphomevalonate_kinase"/>
</dbReference>
<dbReference type="PANTHER" id="PTHR31814">
    <property type="match status" value="1"/>
</dbReference>
<dbReference type="GO" id="GO:0005777">
    <property type="term" value="C:peroxisome"/>
    <property type="evidence" value="ECO:0007669"/>
    <property type="project" value="TreeGrafter"/>
</dbReference>
<dbReference type="SUPFAM" id="SSF54211">
    <property type="entry name" value="Ribosomal protein S5 domain 2-like"/>
    <property type="match status" value="1"/>
</dbReference>
<organism evidence="16 17">
    <name type="scientific">Candida parapsilosis</name>
    <name type="common">Yeast</name>
    <dbReference type="NCBI Taxonomy" id="5480"/>
    <lineage>
        <taxon>Eukaryota</taxon>
        <taxon>Fungi</taxon>
        <taxon>Dikarya</taxon>
        <taxon>Ascomycota</taxon>
        <taxon>Saccharomycotina</taxon>
        <taxon>Pichiomycetes</taxon>
        <taxon>Debaryomycetaceae</taxon>
        <taxon>Candida/Lodderomyces clade</taxon>
        <taxon>Candida</taxon>
    </lineage>
</organism>
<dbReference type="Pfam" id="PF08544">
    <property type="entry name" value="GHMP_kinases_C"/>
    <property type="match status" value="1"/>
</dbReference>
<evidence type="ECO:0000256" key="4">
    <source>
        <dbReference type="ARBA" id="ARBA00022516"/>
    </source>
</evidence>
<evidence type="ECO:0000256" key="2">
    <source>
        <dbReference type="ARBA" id="ARBA00006495"/>
    </source>
</evidence>
<evidence type="ECO:0000256" key="6">
    <source>
        <dbReference type="ARBA" id="ARBA00022741"/>
    </source>
</evidence>
<dbReference type="Gene3D" id="3.30.230.10">
    <property type="match status" value="1"/>
</dbReference>
<dbReference type="InterPro" id="IPR020568">
    <property type="entry name" value="Ribosomal_Su5_D2-typ_SF"/>
</dbReference>
<dbReference type="PIRSF" id="PIRSF017288">
    <property type="entry name" value="PMK_GHMP_euk"/>
    <property type="match status" value="1"/>
</dbReference>
<dbReference type="GO" id="GO:0010142">
    <property type="term" value="P:farnesyl diphosphate biosynthetic process, mevalonate pathway"/>
    <property type="evidence" value="ECO:0007669"/>
    <property type="project" value="EnsemblFungi"/>
</dbReference>
<dbReference type="OrthoDB" id="10262935at2759"/>
<dbReference type="GO" id="GO:0004631">
    <property type="term" value="F:phosphomevalonate kinase activity"/>
    <property type="evidence" value="ECO:0007669"/>
    <property type="project" value="UniProtKB-UniRule"/>
</dbReference>
<dbReference type="GO" id="GO:0031388">
    <property type="term" value="P:organic acid phosphorylation"/>
    <property type="evidence" value="ECO:0007669"/>
    <property type="project" value="EnsemblFungi"/>
</dbReference>
<comment type="similarity">
    <text evidence="2 13">Belongs to the GHMP kinase family. Mevalonate kinase subfamily.</text>
</comment>
<reference evidence="16" key="1">
    <citation type="submission" date="2020-03" db="EMBL/GenBank/DDBJ databases">
        <title>FDA dAtabase for Regulatory Grade micrObial Sequences (FDA-ARGOS): Supporting development and validation of Infectious Disease Dx tests.</title>
        <authorList>
            <person name="Campos J."/>
            <person name="Goldberg B."/>
            <person name="Tallon L."/>
            <person name="Sadzewicz L."/>
            <person name="Vavikolanu K."/>
            <person name="Mehta A."/>
            <person name="Aluvathingal J."/>
            <person name="Nadendla S."/>
            <person name="Nandy P."/>
            <person name="Geyer C."/>
            <person name="Yan Y."/>
            <person name="Sichtig H."/>
        </authorList>
    </citation>
    <scope>NUCLEOTIDE SEQUENCE [LARGE SCALE GENOMIC DNA]</scope>
    <source>
        <strain evidence="16">FDAARGOS_652</strain>
    </source>
</reference>
<dbReference type="Gene3D" id="3.30.70.890">
    <property type="entry name" value="GHMP kinase, C-terminal domain"/>
    <property type="match status" value="1"/>
</dbReference>
<dbReference type="SUPFAM" id="SSF55060">
    <property type="entry name" value="GHMP Kinase, C-terminal domain"/>
    <property type="match status" value="1"/>
</dbReference>
<comment type="pathway">
    <text evidence="1 13">Isoprenoid biosynthesis; isopentenyl diphosphate biosynthesis via mevalonate pathway; isopentenyl diphosphate from (R)-mevalonate: step 2/3.</text>
</comment>
<dbReference type="InterPro" id="IPR036554">
    <property type="entry name" value="GHMP_kinase_C_sf"/>
</dbReference>
<evidence type="ECO:0000313" key="16">
    <source>
        <dbReference type="EMBL" id="KAF6046964.1"/>
    </source>
</evidence>
<evidence type="ECO:0000256" key="10">
    <source>
        <dbReference type="ARBA" id="ARBA00023098"/>
    </source>
</evidence>
<feature type="domain" description="GHMP kinase C-terminal" evidence="15">
    <location>
        <begin position="319"/>
        <end position="385"/>
    </location>
</feature>
<dbReference type="EMBL" id="JABWAB010000007">
    <property type="protein sequence ID" value="KAF6046964.1"/>
    <property type="molecule type" value="Genomic_DNA"/>
</dbReference>
<evidence type="ECO:0000256" key="13">
    <source>
        <dbReference type="PIRNR" id="PIRNR017288"/>
    </source>
</evidence>
<keyword evidence="7 13" id="KW-0418">Kinase</keyword>
<dbReference type="PANTHER" id="PTHR31814:SF2">
    <property type="entry name" value="PHOSPHOMEVALONATE KINASE"/>
    <property type="match status" value="1"/>
</dbReference>
<gene>
    <name evidence="16" type="ORF">FOB60_004500</name>
</gene>
<evidence type="ECO:0000256" key="8">
    <source>
        <dbReference type="ARBA" id="ARBA00022840"/>
    </source>
</evidence>
<dbReference type="Proteomes" id="UP000590412">
    <property type="component" value="Unassembled WGS sequence"/>
</dbReference>
<keyword evidence="11 13" id="KW-0753">Steroid metabolism</keyword>
<comment type="catalytic activity">
    <reaction evidence="12">
        <text>(R)-5-phosphomevalonate + ATP = (R)-5-diphosphomevalonate + ADP</text>
        <dbReference type="Rhea" id="RHEA:16341"/>
        <dbReference type="ChEBI" id="CHEBI:30616"/>
        <dbReference type="ChEBI" id="CHEBI:57557"/>
        <dbReference type="ChEBI" id="CHEBI:58146"/>
        <dbReference type="ChEBI" id="CHEBI:456216"/>
        <dbReference type="EC" id="2.7.4.2"/>
    </reaction>
    <physiologicalReaction direction="left-to-right" evidence="12">
        <dbReference type="Rhea" id="RHEA:16342"/>
    </physiologicalReaction>
</comment>
<dbReference type="InterPro" id="IPR006203">
    <property type="entry name" value="GHMP_knse_ATP-bd_CS"/>
</dbReference>
<feature type="domain" description="GHMP kinase N-terminal" evidence="14">
    <location>
        <begin position="136"/>
        <end position="202"/>
    </location>
</feature>
<dbReference type="PROSITE" id="PS00627">
    <property type="entry name" value="GHMP_KINASES_ATP"/>
    <property type="match status" value="1"/>
</dbReference>
<evidence type="ECO:0000256" key="11">
    <source>
        <dbReference type="ARBA" id="ARBA00023221"/>
    </source>
</evidence>
<proteinExistence type="inferred from homology"/>
<evidence type="ECO:0000259" key="14">
    <source>
        <dbReference type="Pfam" id="PF00288"/>
    </source>
</evidence>
<evidence type="ECO:0000256" key="9">
    <source>
        <dbReference type="ARBA" id="ARBA00022955"/>
    </source>
</evidence>
<dbReference type="GO" id="GO:0005524">
    <property type="term" value="F:ATP binding"/>
    <property type="evidence" value="ECO:0007669"/>
    <property type="project" value="UniProtKB-UniRule"/>
</dbReference>
<dbReference type="InterPro" id="IPR016005">
    <property type="entry name" value="Erg8"/>
</dbReference>
<evidence type="ECO:0000256" key="3">
    <source>
        <dbReference type="ARBA" id="ARBA00012958"/>
    </source>
</evidence>
<evidence type="ECO:0000259" key="15">
    <source>
        <dbReference type="Pfam" id="PF08544"/>
    </source>
</evidence>
<protein>
    <recommendedName>
        <fullName evidence="3 13">Phosphomevalonate kinase</fullName>
        <ecNumber evidence="3 13">2.7.4.2</ecNumber>
    </recommendedName>
</protein>